<name>A0A9W4T7W0_9GLOM</name>
<reference evidence="1" key="1">
    <citation type="submission" date="2022-08" db="EMBL/GenBank/DDBJ databases">
        <authorList>
            <person name="Kallberg Y."/>
            <person name="Tangrot J."/>
            <person name="Rosling A."/>
        </authorList>
    </citation>
    <scope>NUCLEOTIDE SEQUENCE</scope>
    <source>
        <strain evidence="1">Wild A</strain>
    </source>
</reference>
<keyword evidence="2" id="KW-1185">Reference proteome</keyword>
<dbReference type="AlphaFoldDB" id="A0A9W4T7W0"/>
<sequence length="199" mass="23083">MVDTKITDVKTINTSDDTKNNTFTFKYDPTISLEGTFARMNETLKTKKACLQKDCTIANSIEAVYRSMSKSRLELFQCLVNKRPTSLYQLAQLLHPGTGVIELQEEKKKIRPIPLYERIVFDFSLLRDKRIIKKILQAGKNRYMNQTNLREIVIKDKSDRLMPLRLGKLPTNPNCHNEDCCEETLIHEFKKGNTLLELQ</sequence>
<dbReference type="OrthoDB" id="10453286at2759"/>
<accession>A0A9W4T7W0</accession>
<protein>
    <submittedName>
        <fullName evidence="1">8324_t:CDS:1</fullName>
    </submittedName>
</protein>
<evidence type="ECO:0000313" key="2">
    <source>
        <dbReference type="Proteomes" id="UP001153678"/>
    </source>
</evidence>
<proteinExistence type="predicted"/>
<comment type="caution">
    <text evidence="1">The sequence shown here is derived from an EMBL/GenBank/DDBJ whole genome shotgun (WGS) entry which is preliminary data.</text>
</comment>
<dbReference type="Proteomes" id="UP001153678">
    <property type="component" value="Unassembled WGS sequence"/>
</dbReference>
<evidence type="ECO:0000313" key="1">
    <source>
        <dbReference type="EMBL" id="CAI2195300.1"/>
    </source>
</evidence>
<gene>
    <name evidence="1" type="ORF">FWILDA_LOCUS17007</name>
</gene>
<organism evidence="1 2">
    <name type="scientific">Funneliformis geosporum</name>
    <dbReference type="NCBI Taxonomy" id="1117311"/>
    <lineage>
        <taxon>Eukaryota</taxon>
        <taxon>Fungi</taxon>
        <taxon>Fungi incertae sedis</taxon>
        <taxon>Mucoromycota</taxon>
        <taxon>Glomeromycotina</taxon>
        <taxon>Glomeromycetes</taxon>
        <taxon>Glomerales</taxon>
        <taxon>Glomeraceae</taxon>
        <taxon>Funneliformis</taxon>
    </lineage>
</organism>
<dbReference type="EMBL" id="CAMKVN010012267">
    <property type="protein sequence ID" value="CAI2195300.1"/>
    <property type="molecule type" value="Genomic_DNA"/>
</dbReference>
<feature type="non-terminal residue" evidence="1">
    <location>
        <position position="1"/>
    </location>
</feature>